<dbReference type="Proteomes" id="UP000321523">
    <property type="component" value="Unassembled WGS sequence"/>
</dbReference>
<evidence type="ECO:0000313" key="1">
    <source>
        <dbReference type="EMBL" id="GEO39989.1"/>
    </source>
</evidence>
<proteinExistence type="predicted"/>
<accession>A0A512DU37</accession>
<dbReference type="AlphaFoldDB" id="A0A512DU37"/>
<comment type="caution">
    <text evidence="1">The sequence shown here is derived from an EMBL/GenBank/DDBJ whole genome shotgun (WGS) entry which is preliminary data.</text>
</comment>
<name>A0A512DU37_9PROT</name>
<gene>
    <name evidence="1" type="ORF">SAE02_41370</name>
</gene>
<evidence type="ECO:0000313" key="2">
    <source>
        <dbReference type="Proteomes" id="UP000321523"/>
    </source>
</evidence>
<keyword evidence="2" id="KW-1185">Reference proteome</keyword>
<protein>
    <submittedName>
        <fullName evidence="1">Uncharacterized protein</fullName>
    </submittedName>
</protein>
<reference evidence="1 2" key="1">
    <citation type="submission" date="2019-07" db="EMBL/GenBank/DDBJ databases">
        <title>Whole genome shotgun sequence of Skermanella aerolata NBRC 106429.</title>
        <authorList>
            <person name="Hosoyama A."/>
            <person name="Uohara A."/>
            <person name="Ohji S."/>
            <person name="Ichikawa N."/>
        </authorList>
    </citation>
    <scope>NUCLEOTIDE SEQUENCE [LARGE SCALE GENOMIC DNA]</scope>
    <source>
        <strain evidence="1 2">NBRC 106429</strain>
    </source>
</reference>
<dbReference type="EMBL" id="BJYZ01000019">
    <property type="protein sequence ID" value="GEO39989.1"/>
    <property type="molecule type" value="Genomic_DNA"/>
</dbReference>
<sequence length="66" mass="7477">MKDMLTHNDWIMHAKATRSLGLRALNQGDAQAAATFFSAARRMEQMAEQEGVLPMEHPRAPITLRR</sequence>
<organism evidence="1 2">
    <name type="scientific">Skermanella aerolata</name>
    <dbReference type="NCBI Taxonomy" id="393310"/>
    <lineage>
        <taxon>Bacteria</taxon>
        <taxon>Pseudomonadati</taxon>
        <taxon>Pseudomonadota</taxon>
        <taxon>Alphaproteobacteria</taxon>
        <taxon>Rhodospirillales</taxon>
        <taxon>Azospirillaceae</taxon>
        <taxon>Skermanella</taxon>
    </lineage>
</organism>